<dbReference type="RefSeq" id="WP_147312222.1">
    <property type="nucleotide sequence ID" value="NZ_QTTT01000001.1"/>
</dbReference>
<protein>
    <submittedName>
        <fullName evidence="2">Uncharacterized protein</fullName>
    </submittedName>
</protein>
<evidence type="ECO:0000313" key="2">
    <source>
        <dbReference type="EMBL" id="REE95822.1"/>
    </source>
</evidence>
<gene>
    <name evidence="2" type="ORF">DFJ69_1235</name>
</gene>
<evidence type="ECO:0000313" key="3">
    <source>
        <dbReference type="Proteomes" id="UP000256661"/>
    </source>
</evidence>
<feature type="transmembrane region" description="Helical" evidence="1">
    <location>
        <begin position="69"/>
        <end position="91"/>
    </location>
</feature>
<reference evidence="2 3" key="1">
    <citation type="submission" date="2018-08" db="EMBL/GenBank/DDBJ databases">
        <title>Sequencing the genomes of 1000 actinobacteria strains.</title>
        <authorList>
            <person name="Klenk H.-P."/>
        </authorList>
    </citation>
    <scope>NUCLEOTIDE SEQUENCE [LARGE SCALE GENOMIC DNA]</scope>
    <source>
        <strain evidence="2 3">DSM 43927</strain>
    </source>
</reference>
<sequence>MRTRPGLMACLAVTAIAYSVMHHIGFGLAWLGTVGGTRWVDWIDIGTPYAVLLPAAMALYAGDAGRATWALYLVGAITYVEGHGIHLAANSVGNDAPGEVAHLWDEVVGHYLWYAGVFLVFAALARVLLRTSVTPGTPAYLLAAITGVTVATNALEGGTALMCIGVAAAFLAWARRAGPGPGRLILAAAVPALVLLLAYGLWQRGFPQPTEIGLL</sequence>
<keyword evidence="1" id="KW-0812">Transmembrane</keyword>
<proteinExistence type="predicted"/>
<keyword evidence="1" id="KW-1133">Transmembrane helix</keyword>
<comment type="caution">
    <text evidence="2">The sequence shown here is derived from an EMBL/GenBank/DDBJ whole genome shotgun (WGS) entry which is preliminary data.</text>
</comment>
<keyword evidence="1" id="KW-0472">Membrane</keyword>
<accession>A0A3D9SIT9</accession>
<name>A0A3D9SIT9_9ACTN</name>
<feature type="transmembrane region" description="Helical" evidence="1">
    <location>
        <begin position="111"/>
        <end position="129"/>
    </location>
</feature>
<feature type="transmembrane region" description="Helical" evidence="1">
    <location>
        <begin position="45"/>
        <end position="62"/>
    </location>
</feature>
<dbReference type="AlphaFoldDB" id="A0A3D9SIT9"/>
<feature type="transmembrane region" description="Helical" evidence="1">
    <location>
        <begin position="141"/>
        <end position="172"/>
    </location>
</feature>
<feature type="transmembrane region" description="Helical" evidence="1">
    <location>
        <begin position="184"/>
        <end position="202"/>
    </location>
</feature>
<dbReference type="OrthoDB" id="3469491at2"/>
<dbReference type="EMBL" id="QTTT01000001">
    <property type="protein sequence ID" value="REE95822.1"/>
    <property type="molecule type" value="Genomic_DNA"/>
</dbReference>
<organism evidence="2 3">
    <name type="scientific">Thermomonospora umbrina</name>
    <dbReference type="NCBI Taxonomy" id="111806"/>
    <lineage>
        <taxon>Bacteria</taxon>
        <taxon>Bacillati</taxon>
        <taxon>Actinomycetota</taxon>
        <taxon>Actinomycetes</taxon>
        <taxon>Streptosporangiales</taxon>
        <taxon>Thermomonosporaceae</taxon>
        <taxon>Thermomonospora</taxon>
    </lineage>
</organism>
<dbReference type="Proteomes" id="UP000256661">
    <property type="component" value="Unassembled WGS sequence"/>
</dbReference>
<keyword evidence="3" id="KW-1185">Reference proteome</keyword>
<evidence type="ECO:0000256" key="1">
    <source>
        <dbReference type="SAM" id="Phobius"/>
    </source>
</evidence>